<dbReference type="PaxDb" id="273075-Ta0168"/>
<dbReference type="EnsemblBacteria" id="CAC11314">
    <property type="protein sequence ID" value="CAC11314"/>
    <property type="gene ID" value="CAC11314"/>
</dbReference>
<dbReference type="eggNOG" id="arCOG07359">
    <property type="taxonomic scope" value="Archaea"/>
</dbReference>
<sequence>MKYRSDADMERSATDLIREIYGRKIIIYTQGHGRMANRIAVEVPDTDLFEIADFSKMIVGSVQRSRNLGHQLASEIFGEEASFRGINIFLVGYDRLMIFDFNGPNPDLTREFMRSFFAMIDPQGNNNHLYFLSSRSNSVLEDILSVSMIVELTGKRL</sequence>
<dbReference type="EMBL" id="AL445063">
    <property type="protein sequence ID" value="CAC11314.1"/>
    <property type="molecule type" value="Genomic_DNA"/>
</dbReference>
<evidence type="ECO:0000313" key="2">
    <source>
        <dbReference type="Proteomes" id="UP000001024"/>
    </source>
</evidence>
<proteinExistence type="predicted"/>
<gene>
    <name evidence="1" type="ordered locus">Ta0168</name>
</gene>
<dbReference type="InParanoid" id="Q9HLQ8"/>
<name>Q9HLQ8_THEAC</name>
<keyword evidence="2" id="KW-1185">Reference proteome</keyword>
<evidence type="ECO:0000313" key="1">
    <source>
        <dbReference type="EMBL" id="CAC11314.1"/>
    </source>
</evidence>
<reference evidence="1 2" key="1">
    <citation type="journal article" date="2000" name="Nature">
        <title>The genome sequence of the thermoacidophilic scavenger Thermoplasma acidophilum.</title>
        <authorList>
            <person name="Ruepp A."/>
            <person name="Graml W."/>
            <person name="Santos-Martinez M.L."/>
            <person name="Koretke K.K."/>
            <person name="Volker C."/>
            <person name="Mewes H.W."/>
            <person name="Frishman D."/>
            <person name="Stocker S."/>
            <person name="Lupas A.N."/>
            <person name="Baumeister W."/>
        </authorList>
    </citation>
    <scope>NUCLEOTIDE SEQUENCE [LARGE SCALE GENOMIC DNA]</scope>
    <source>
        <strain evidence="2">ATCC 25905 / DSM 1728 / JCM 9062 / NBRC 15155 / AMRC-C165</strain>
    </source>
</reference>
<dbReference type="Proteomes" id="UP000001024">
    <property type="component" value="Chromosome"/>
</dbReference>
<dbReference type="HOGENOM" id="CLU_1674070_0_0_2"/>
<protein>
    <submittedName>
        <fullName evidence="1">Uncharacterized protein</fullName>
    </submittedName>
</protein>
<organism evidence="1 2">
    <name type="scientific">Thermoplasma acidophilum (strain ATCC 25905 / DSM 1728 / JCM 9062 / NBRC 15155 / AMRC-C165)</name>
    <dbReference type="NCBI Taxonomy" id="273075"/>
    <lineage>
        <taxon>Archaea</taxon>
        <taxon>Methanobacteriati</taxon>
        <taxon>Thermoplasmatota</taxon>
        <taxon>Thermoplasmata</taxon>
        <taxon>Thermoplasmatales</taxon>
        <taxon>Thermoplasmataceae</taxon>
        <taxon>Thermoplasma</taxon>
    </lineage>
</organism>
<dbReference type="KEGG" id="tac:Ta0168"/>
<accession>Q9HLQ8</accession>
<dbReference type="AlphaFoldDB" id="Q9HLQ8"/>